<organism evidence="9 10">
    <name type="scientific">Symbiodinium microadriaticum</name>
    <name type="common">Dinoflagellate</name>
    <name type="synonym">Zooxanthella microadriatica</name>
    <dbReference type="NCBI Taxonomy" id="2951"/>
    <lineage>
        <taxon>Eukaryota</taxon>
        <taxon>Sar</taxon>
        <taxon>Alveolata</taxon>
        <taxon>Dinophyceae</taxon>
        <taxon>Suessiales</taxon>
        <taxon>Symbiodiniaceae</taxon>
        <taxon>Symbiodinium</taxon>
    </lineage>
</organism>
<keyword evidence="5 7" id="KW-0472">Membrane</keyword>
<feature type="transmembrane region" description="Helical" evidence="7">
    <location>
        <begin position="197"/>
        <end position="221"/>
    </location>
</feature>
<dbReference type="InterPro" id="IPR043203">
    <property type="entry name" value="VGCC_Ca_Na"/>
</dbReference>
<evidence type="ECO:0000256" key="1">
    <source>
        <dbReference type="ARBA" id="ARBA00004141"/>
    </source>
</evidence>
<dbReference type="PANTHER" id="PTHR10037">
    <property type="entry name" value="VOLTAGE-GATED CATION CHANNEL CALCIUM AND SODIUM"/>
    <property type="match status" value="1"/>
</dbReference>
<dbReference type="SMART" id="SM00054">
    <property type="entry name" value="EFh"/>
    <property type="match status" value="2"/>
</dbReference>
<dbReference type="PANTHER" id="PTHR10037:SF62">
    <property type="entry name" value="SODIUM CHANNEL PROTEIN 60E"/>
    <property type="match status" value="1"/>
</dbReference>
<keyword evidence="3" id="KW-0106">Calcium</keyword>
<keyword evidence="4 7" id="KW-1133">Transmembrane helix</keyword>
<feature type="transmembrane region" description="Helical" evidence="7">
    <location>
        <begin position="318"/>
        <end position="343"/>
    </location>
</feature>
<dbReference type="Pfam" id="PF00520">
    <property type="entry name" value="Ion_trans"/>
    <property type="match status" value="1"/>
</dbReference>
<proteinExistence type="predicted"/>
<protein>
    <submittedName>
        <fullName evidence="9">Cation channel sperm-associated protein 1</fullName>
    </submittedName>
</protein>
<accession>A0A1Q9EZR3</accession>
<dbReference type="GO" id="GO:0001518">
    <property type="term" value="C:voltage-gated sodium channel complex"/>
    <property type="evidence" value="ECO:0007669"/>
    <property type="project" value="TreeGrafter"/>
</dbReference>
<dbReference type="Gene3D" id="1.10.287.70">
    <property type="match status" value="1"/>
</dbReference>
<dbReference type="EMBL" id="LSRX01000036">
    <property type="protein sequence ID" value="OLQ12911.1"/>
    <property type="molecule type" value="Genomic_DNA"/>
</dbReference>
<evidence type="ECO:0000259" key="8">
    <source>
        <dbReference type="PROSITE" id="PS50222"/>
    </source>
</evidence>
<name>A0A1Q9EZR3_SYMMI</name>
<dbReference type="Gene3D" id="1.10.238.10">
    <property type="entry name" value="EF-hand"/>
    <property type="match status" value="1"/>
</dbReference>
<dbReference type="InterPro" id="IPR002048">
    <property type="entry name" value="EF_hand_dom"/>
</dbReference>
<comment type="subcellular location">
    <subcellularLocation>
        <location evidence="1">Membrane</location>
        <topology evidence="1">Multi-pass membrane protein</topology>
    </subcellularLocation>
</comment>
<keyword evidence="10" id="KW-1185">Reference proteome</keyword>
<feature type="region of interest" description="Disordered" evidence="6">
    <location>
        <begin position="701"/>
        <end position="739"/>
    </location>
</feature>
<evidence type="ECO:0000256" key="7">
    <source>
        <dbReference type="SAM" id="Phobius"/>
    </source>
</evidence>
<evidence type="ECO:0000256" key="5">
    <source>
        <dbReference type="ARBA" id="ARBA00023136"/>
    </source>
</evidence>
<dbReference type="InterPro" id="IPR011992">
    <property type="entry name" value="EF-hand-dom_pair"/>
</dbReference>
<dbReference type="SUPFAM" id="SSF47473">
    <property type="entry name" value="EF-hand"/>
    <property type="match status" value="1"/>
</dbReference>
<dbReference type="GO" id="GO:0005509">
    <property type="term" value="F:calcium ion binding"/>
    <property type="evidence" value="ECO:0007669"/>
    <property type="project" value="InterPro"/>
</dbReference>
<evidence type="ECO:0000256" key="3">
    <source>
        <dbReference type="ARBA" id="ARBA00022837"/>
    </source>
</evidence>
<sequence length="1232" mass="138776">MHALPSRAVQQWVLFGKSSGSFCRKSCKVPSVGPGWGTAMSPPGQPQPLIEPRVLLASATLESQEELTPLSGAGSAKRALCQQEHYSALLGRDEEVGELREDAPVLPRACRNYLFMQDSYVLQKNVVGCIVFLNMLMLGLETDGVSWHCWRSSEVLFVLFYCYEISVRICQMGPAALAQALPWEGQASFVFTTDCGLVLLGLGNLIYIACFPGSMPAWMLYTRLVRGLRVFYLFDSLHRFATALSEMFSTLLWIFGVLTFTVYLVAVFLTHYAKHHLFLEGNSEEYFQSILTSMFTLFQVTTMDSWPDIAAPLVEHSVWWRIFFVIFIAFSAWTMISLVTAVVSDNVIQATQDRKEKQKEAMERRRKEFVDFLKVCFVNADTDGNEVLDHQEFATLIKDPQVVAKMEDLGVTLPLQELEKAFAMLDVDEDGELSIDEFTSGLSQLQETLNTKHVVSLDYGLQRVSTQVTKRLEHLEHTVTERSDAIAHSVDKLTTAVAELTDTLKGWRQVRRESLGIGRHAYDYDLAMLPQHRGTASAGLAWGQLRDRGPAPNDRQLRAESNLHSLIPCLQEKGQSGILCLPHDFSLQSWLIAWVDKREGIWCTDLATDMIKSLHRPEQVLQELLERSTGREARTGAWPPNDPEMQTILTAIDYLASNDVLRALDVLIQQELKAVQSEHIAELQLQRNPWAPRRLWWGTGGKGRGAGKGDTDPEAAPFNMGDEEQKGNKKGNKGGKGGNIRIQEMLTTVSKHMHSAQYNRLKARIFNKVFHHFPLERCPPLDTNVADELWLLLMALPAHWMNTKAKLDHRAWATDASEDGGGACHSVQISKVGEARAHILAHDVECIGGSPAAPILVVEVIFLDSNARARKLEKSHMPFALFYSKTEEFTQVRRWFQEALQERINHHGRWLNCTKVLLSIRRKPKTRQVWLRGLDITPAQDLALTDARDSRLGASRRDAVFVNYSACGQILWKQSGHISVLETAAVLDLLRKLARNPQEMQFRRFRLIDNHFMQLDEFVCQYIEYLWESGDSKSWAGDCLSGLGHFIPACKPWLAGGWRLHAAWRRAELPSRALPFTELMVYALAQLAAQNAWWDTAVLLILGFHVFPRSAELFNARKADFVFDSRRRAVWSLREANPASEPVPKVLDCGKCVDCGFVEAVSASFDGLQPTVDCFSPMATTEIQTSAPGSVSRRRLSLVLMQKRGNGLAQGYKQYEPRLPHRSVDLPESSTN</sequence>
<gene>
    <name evidence="9" type="primary">Catsper1</name>
    <name evidence="9" type="ORF">AK812_SmicGene3097</name>
</gene>
<dbReference type="Proteomes" id="UP000186817">
    <property type="component" value="Unassembled WGS sequence"/>
</dbReference>
<dbReference type="OrthoDB" id="431647at2759"/>
<evidence type="ECO:0000313" key="9">
    <source>
        <dbReference type="EMBL" id="OLQ12911.1"/>
    </source>
</evidence>
<evidence type="ECO:0000256" key="2">
    <source>
        <dbReference type="ARBA" id="ARBA00022692"/>
    </source>
</evidence>
<feature type="transmembrane region" description="Helical" evidence="7">
    <location>
        <begin position="242"/>
        <end position="266"/>
    </location>
</feature>
<dbReference type="SUPFAM" id="SSF81324">
    <property type="entry name" value="Voltage-gated potassium channels"/>
    <property type="match status" value="1"/>
</dbReference>
<dbReference type="InterPro" id="IPR018247">
    <property type="entry name" value="EF_Hand_1_Ca_BS"/>
</dbReference>
<dbReference type="CDD" id="cd00051">
    <property type="entry name" value="EFh"/>
    <property type="match status" value="1"/>
</dbReference>
<evidence type="ECO:0000256" key="4">
    <source>
        <dbReference type="ARBA" id="ARBA00022989"/>
    </source>
</evidence>
<dbReference type="InterPro" id="IPR005821">
    <property type="entry name" value="Ion_trans_dom"/>
</dbReference>
<evidence type="ECO:0000256" key="6">
    <source>
        <dbReference type="SAM" id="MobiDB-lite"/>
    </source>
</evidence>
<dbReference type="GO" id="GO:0005248">
    <property type="term" value="F:voltage-gated sodium channel activity"/>
    <property type="evidence" value="ECO:0007669"/>
    <property type="project" value="TreeGrafter"/>
</dbReference>
<evidence type="ECO:0000313" key="10">
    <source>
        <dbReference type="Proteomes" id="UP000186817"/>
    </source>
</evidence>
<comment type="caution">
    <text evidence="9">The sequence shown here is derived from an EMBL/GenBank/DDBJ whole genome shotgun (WGS) entry which is preliminary data.</text>
</comment>
<dbReference type="AlphaFoldDB" id="A0A1Q9EZR3"/>
<keyword evidence="2 7" id="KW-0812">Transmembrane</keyword>
<dbReference type="PROSITE" id="PS00018">
    <property type="entry name" value="EF_HAND_1"/>
    <property type="match status" value="1"/>
</dbReference>
<feature type="domain" description="EF-hand" evidence="8">
    <location>
        <begin position="413"/>
        <end position="448"/>
    </location>
</feature>
<dbReference type="PROSITE" id="PS50222">
    <property type="entry name" value="EF_HAND_2"/>
    <property type="match status" value="1"/>
</dbReference>
<reference evidence="9 10" key="1">
    <citation type="submission" date="2016-02" db="EMBL/GenBank/DDBJ databases">
        <title>Genome analysis of coral dinoflagellate symbionts highlights evolutionary adaptations to a symbiotic lifestyle.</title>
        <authorList>
            <person name="Aranda M."/>
            <person name="Li Y."/>
            <person name="Liew Y.J."/>
            <person name="Baumgarten S."/>
            <person name="Simakov O."/>
            <person name="Wilson M."/>
            <person name="Piel J."/>
            <person name="Ashoor H."/>
            <person name="Bougouffa S."/>
            <person name="Bajic V.B."/>
            <person name="Ryu T."/>
            <person name="Ravasi T."/>
            <person name="Bayer T."/>
            <person name="Micklem G."/>
            <person name="Kim H."/>
            <person name="Bhak J."/>
            <person name="Lajeunesse T.C."/>
            <person name="Voolstra C.R."/>
        </authorList>
    </citation>
    <scope>NUCLEOTIDE SEQUENCE [LARGE SCALE GENOMIC DNA]</scope>
    <source>
        <strain evidence="9 10">CCMP2467</strain>
    </source>
</reference>